<evidence type="ECO:0000259" key="16">
    <source>
        <dbReference type="PROSITE" id="PS50109"/>
    </source>
</evidence>
<evidence type="ECO:0000313" key="19">
    <source>
        <dbReference type="Proteomes" id="UP000283329"/>
    </source>
</evidence>
<dbReference type="Gene3D" id="3.30.565.10">
    <property type="entry name" value="Histidine kinase-like ATPase, C-terminal domain"/>
    <property type="match status" value="1"/>
</dbReference>
<dbReference type="InterPro" id="IPR003661">
    <property type="entry name" value="HisK_dim/P_dom"/>
</dbReference>
<dbReference type="SUPFAM" id="SSF55874">
    <property type="entry name" value="ATPase domain of HSP90 chaperone/DNA topoisomerase II/histidine kinase"/>
    <property type="match status" value="1"/>
</dbReference>
<dbReference type="PANTHER" id="PTHR43547">
    <property type="entry name" value="TWO-COMPONENT HISTIDINE KINASE"/>
    <property type="match status" value="1"/>
</dbReference>
<proteinExistence type="predicted"/>
<dbReference type="SUPFAM" id="SSF63829">
    <property type="entry name" value="Calcium-dependent phosphotriesterase"/>
    <property type="match status" value="2"/>
</dbReference>
<evidence type="ECO:0000256" key="3">
    <source>
        <dbReference type="ARBA" id="ARBA00022553"/>
    </source>
</evidence>
<dbReference type="GO" id="GO:0005524">
    <property type="term" value="F:ATP binding"/>
    <property type="evidence" value="ECO:0007669"/>
    <property type="project" value="UniProtKB-KW"/>
</dbReference>
<evidence type="ECO:0000313" key="18">
    <source>
        <dbReference type="EMBL" id="RHH38418.1"/>
    </source>
</evidence>
<feature type="domain" description="HTH araC/xylS-type" evidence="15">
    <location>
        <begin position="1222"/>
        <end position="1321"/>
    </location>
</feature>
<dbReference type="InterPro" id="IPR036097">
    <property type="entry name" value="HisK_dim/P_sf"/>
</dbReference>
<dbReference type="PROSITE" id="PS50109">
    <property type="entry name" value="HIS_KIN"/>
    <property type="match status" value="1"/>
</dbReference>
<dbReference type="SUPFAM" id="SSF46689">
    <property type="entry name" value="Homeodomain-like"/>
    <property type="match status" value="1"/>
</dbReference>
<dbReference type="FunFam" id="1.10.287.130:FF:000045">
    <property type="entry name" value="Two-component system sensor histidine kinase/response regulator"/>
    <property type="match status" value="1"/>
</dbReference>
<dbReference type="InterPro" id="IPR015943">
    <property type="entry name" value="WD40/YVTN_repeat-like_dom_sf"/>
</dbReference>
<keyword evidence="6" id="KW-0418">Kinase</keyword>
<evidence type="ECO:0000256" key="5">
    <source>
        <dbReference type="ARBA" id="ARBA00022741"/>
    </source>
</evidence>
<keyword evidence="14" id="KW-0472">Membrane</keyword>
<keyword evidence="5" id="KW-0547">Nucleotide-binding</keyword>
<dbReference type="InterPro" id="IPR018062">
    <property type="entry name" value="HTH_AraC-typ_CS"/>
</dbReference>
<dbReference type="Gene3D" id="2.60.40.10">
    <property type="entry name" value="Immunoglobulins"/>
    <property type="match status" value="1"/>
</dbReference>
<dbReference type="PROSITE" id="PS00041">
    <property type="entry name" value="HTH_ARAC_FAMILY_1"/>
    <property type="match status" value="1"/>
</dbReference>
<dbReference type="InterPro" id="IPR011123">
    <property type="entry name" value="Y_Y_Y"/>
</dbReference>
<keyword evidence="9" id="KW-0805">Transcription regulation</keyword>
<dbReference type="Gene3D" id="1.10.287.130">
    <property type="match status" value="1"/>
</dbReference>
<dbReference type="Gene3D" id="2.130.10.10">
    <property type="entry name" value="YVTN repeat-like/Quinoprotein amine dehydrogenase"/>
    <property type="match status" value="2"/>
</dbReference>
<dbReference type="SMART" id="SM00448">
    <property type="entry name" value="REC"/>
    <property type="match status" value="1"/>
</dbReference>
<dbReference type="SMART" id="SM00387">
    <property type="entry name" value="HATPase_c"/>
    <property type="match status" value="1"/>
</dbReference>
<dbReference type="Pfam" id="PF12833">
    <property type="entry name" value="HTH_18"/>
    <property type="match status" value="1"/>
</dbReference>
<dbReference type="InterPro" id="IPR036890">
    <property type="entry name" value="HATPase_C_sf"/>
</dbReference>
<dbReference type="Gene3D" id="1.10.10.60">
    <property type="entry name" value="Homeodomain-like"/>
    <property type="match status" value="1"/>
</dbReference>
<dbReference type="PRINTS" id="PR00344">
    <property type="entry name" value="BCTRLSENSOR"/>
</dbReference>
<evidence type="ECO:0000259" key="15">
    <source>
        <dbReference type="PROSITE" id="PS01124"/>
    </source>
</evidence>
<feature type="transmembrane region" description="Helical" evidence="14">
    <location>
        <begin position="778"/>
        <end position="800"/>
    </location>
</feature>
<dbReference type="SUPFAM" id="SSF47384">
    <property type="entry name" value="Homodimeric domain of signal transducing histidine kinase"/>
    <property type="match status" value="1"/>
</dbReference>
<dbReference type="InterPro" id="IPR004358">
    <property type="entry name" value="Sig_transdc_His_kin-like_C"/>
</dbReference>
<dbReference type="EC" id="2.7.13.3" evidence="2"/>
<keyword evidence="10" id="KW-0238">DNA-binding</keyword>
<gene>
    <name evidence="18" type="ORF">DW206_26060</name>
</gene>
<keyword evidence="11" id="KW-0804">Transcription</keyword>
<protein>
    <recommendedName>
        <fullName evidence="2">histidine kinase</fullName>
        <ecNumber evidence="2">2.7.13.3</ecNumber>
    </recommendedName>
</protein>
<feature type="domain" description="Histidine kinase" evidence="16">
    <location>
        <begin position="825"/>
        <end position="1046"/>
    </location>
</feature>
<evidence type="ECO:0000256" key="8">
    <source>
        <dbReference type="ARBA" id="ARBA00023012"/>
    </source>
</evidence>
<dbReference type="GO" id="GO:0043565">
    <property type="term" value="F:sequence-specific DNA binding"/>
    <property type="evidence" value="ECO:0007669"/>
    <property type="project" value="InterPro"/>
</dbReference>
<dbReference type="Pfam" id="PF02518">
    <property type="entry name" value="HATPase_c"/>
    <property type="match status" value="1"/>
</dbReference>
<evidence type="ECO:0000256" key="10">
    <source>
        <dbReference type="ARBA" id="ARBA00023125"/>
    </source>
</evidence>
<evidence type="ECO:0000256" key="12">
    <source>
        <dbReference type="PROSITE-ProRule" id="PRU00169"/>
    </source>
</evidence>
<dbReference type="SUPFAM" id="SSF52172">
    <property type="entry name" value="CheY-like"/>
    <property type="match status" value="1"/>
</dbReference>
<evidence type="ECO:0000256" key="2">
    <source>
        <dbReference type="ARBA" id="ARBA00012438"/>
    </source>
</evidence>
<dbReference type="InterPro" id="IPR018060">
    <property type="entry name" value="HTH_AraC"/>
</dbReference>
<evidence type="ECO:0000256" key="11">
    <source>
        <dbReference type="ARBA" id="ARBA00023163"/>
    </source>
</evidence>
<evidence type="ECO:0000259" key="17">
    <source>
        <dbReference type="PROSITE" id="PS50110"/>
    </source>
</evidence>
<dbReference type="InterPro" id="IPR013783">
    <property type="entry name" value="Ig-like_fold"/>
</dbReference>
<comment type="caution">
    <text evidence="18">The sequence shown here is derived from an EMBL/GenBank/DDBJ whole genome shotgun (WGS) entry which is preliminary data.</text>
</comment>
<evidence type="ECO:0000256" key="7">
    <source>
        <dbReference type="ARBA" id="ARBA00022840"/>
    </source>
</evidence>
<dbReference type="PROSITE" id="PS01124">
    <property type="entry name" value="HTH_ARAC_FAMILY_2"/>
    <property type="match status" value="1"/>
</dbReference>
<dbReference type="PANTHER" id="PTHR43547:SF2">
    <property type="entry name" value="HYBRID SIGNAL TRANSDUCTION HISTIDINE KINASE C"/>
    <property type="match status" value="1"/>
</dbReference>
<evidence type="ECO:0000256" key="13">
    <source>
        <dbReference type="SAM" id="MobiDB-lite"/>
    </source>
</evidence>
<dbReference type="InterPro" id="IPR011006">
    <property type="entry name" value="CheY-like_superfamily"/>
</dbReference>
<keyword evidence="3 12" id="KW-0597">Phosphoprotein</keyword>
<evidence type="ECO:0000256" key="14">
    <source>
        <dbReference type="SAM" id="Phobius"/>
    </source>
</evidence>
<dbReference type="FunFam" id="3.30.565.10:FF:000037">
    <property type="entry name" value="Hybrid sensor histidine kinase/response regulator"/>
    <property type="match status" value="1"/>
</dbReference>
<dbReference type="Pfam" id="PF00512">
    <property type="entry name" value="HisKA"/>
    <property type="match status" value="1"/>
</dbReference>
<feature type="modified residue" description="4-aspartylphosphate" evidence="12">
    <location>
        <position position="1123"/>
    </location>
</feature>
<dbReference type="Pfam" id="PF07495">
    <property type="entry name" value="Y_Y_Y"/>
    <property type="match status" value="1"/>
</dbReference>
<dbReference type="InterPro" id="IPR009057">
    <property type="entry name" value="Homeodomain-like_sf"/>
</dbReference>
<dbReference type="EMBL" id="QRJR01000052">
    <property type="protein sequence ID" value="RHH38418.1"/>
    <property type="molecule type" value="Genomic_DNA"/>
</dbReference>
<keyword evidence="7" id="KW-0067">ATP-binding</keyword>
<reference evidence="18 19" key="1">
    <citation type="submission" date="2018-08" db="EMBL/GenBank/DDBJ databases">
        <title>A genome reference for cultivated species of the human gut microbiota.</title>
        <authorList>
            <person name="Zou Y."/>
            <person name="Xue W."/>
            <person name="Luo G."/>
        </authorList>
    </citation>
    <scope>NUCLEOTIDE SEQUENCE [LARGE SCALE GENOMIC DNA]</scope>
    <source>
        <strain evidence="18 19">AM17-48</strain>
    </source>
</reference>
<comment type="catalytic activity">
    <reaction evidence="1">
        <text>ATP + protein L-histidine = ADP + protein N-phospho-L-histidine.</text>
        <dbReference type="EC" id="2.7.13.3"/>
    </reaction>
</comment>
<sequence length="1322" mass="150807">MSGKNIAVRIKIKSMTLKYYYSLILSLLATLSVSSQQVVVTELPTQRLLPVAHIHRILQDSEGYMWYATEGGGLCRDNGYQINVFRSDLNTPHLLSSNDITCIAEDKGHHIWFGTKRGLYRLDKANYQINEITDGELKKQRVDAVRAIHDGTIWTSAEGMIYHFSSEGKCLGSYPSEWKGTRRNVTDFYEDGKHQLWVLQGSGGLLQYHLSTDSFSPYQWTCNASPIQMIEDVQNECYWVATWGKGVVQLIPSSNPQSEEVICKLQPATLEGYEQTPHKTQILGLLKDSRQGVLWVSAMDDLYAYRIVDNALHPVDTESFLPKGKKILDRIIEDRAGNVWVPGYSPHTFILSFDANKIKRYSASAMSVITGYPVMADKTIQEEDYYWIWQGRTGLSIYHPASEQISFASDFSEETGKYNIIKCIEKCHNQSGIWAASDNACLLHLQHEGMKMKLTKEIQLPDARQIRVLSEDNQENLWIGTENAIYQYSLSKGELKKFQGSTDMINDLAVAPDRTIFCITEALEFQYFSPEGERHTIQKGENYSSVLIAPDGKVWVATLEGNVYSYHPQTKVITREENACNTNGDAIKGMEIDNLGHLWILADPYVKEYNPTNHSFRILYNSDRFIQVDYFLSIRKMEDGAICLGGIGAFCLITPSAELDQSPNDIKPVISSIKIDGKTQITGINTRQIELNPDNINVEISFSTLEHLYAGQISYAYRLKGWDASWKSLPPGVNTAYFTKLPKGSYTLEIKATDIHGCWAQPIPCLQIDRLPAWYETWWAYTLYILSFILIAAGVIKIYFNRLHRKQQEQLEEQLTQMKFRFFTNVSHDLRTPLTLIITPLSCLLSEIQDGKLKQQLASIYRNAEELLQLVNQLLDFRKLEVSEEKLNLTNADISEFVTTTCEAFESYANNKQIRFSVIPLKQTLYMYLDRDKVHRILYNLLNNAFKFTPPEGRIDVFFKMENRGGIQYVCIIVQNTGQEIAADELPHIFDRYYQIGANTHRQATAGSGIGLHIVKEYVAMHQGFIEVESNKEEGTEFCVYLPTNLVDKRLLPREENIPDESGATETNSSDARKTILIAEDNEEFRQFMYQQLSQEYQVWEASNGEEAEAIANEKEVDIIVSDVMIPGMDGFELCLRLKENMKTSHIFIILLTARTGDENELAGYQSGADCYLTKPFNMDILKNRIQHLLALQQKRKQIFLSGIEVNAEDLTSSKVDERFLQKAIELVEKNLDNSDYSVEAFSDDMCMSRMNLYRKLQIITGQKPTEFIRSIRLKKAAGLLTHTELTVIEISEKVGFATPSYFSKCFKDMFGVLPTQYHSQD</sequence>
<dbReference type="InterPro" id="IPR001789">
    <property type="entry name" value="Sig_transdc_resp-reg_receiver"/>
</dbReference>
<evidence type="ECO:0000256" key="4">
    <source>
        <dbReference type="ARBA" id="ARBA00022679"/>
    </source>
</evidence>
<keyword evidence="4" id="KW-0808">Transferase</keyword>
<name>A0A3A9HAE2_BACOV</name>
<dbReference type="Gene3D" id="3.40.50.2300">
    <property type="match status" value="1"/>
</dbReference>
<evidence type="ECO:0000256" key="9">
    <source>
        <dbReference type="ARBA" id="ARBA00023015"/>
    </source>
</evidence>
<evidence type="ECO:0000256" key="1">
    <source>
        <dbReference type="ARBA" id="ARBA00000085"/>
    </source>
</evidence>
<dbReference type="GO" id="GO:0000155">
    <property type="term" value="F:phosphorelay sensor kinase activity"/>
    <property type="evidence" value="ECO:0007669"/>
    <property type="project" value="InterPro"/>
</dbReference>
<organism evidence="18 19">
    <name type="scientific">Bacteroides ovatus</name>
    <dbReference type="NCBI Taxonomy" id="28116"/>
    <lineage>
        <taxon>Bacteria</taxon>
        <taxon>Pseudomonadati</taxon>
        <taxon>Bacteroidota</taxon>
        <taxon>Bacteroidia</taxon>
        <taxon>Bacteroidales</taxon>
        <taxon>Bacteroidaceae</taxon>
        <taxon>Bacteroides</taxon>
    </lineage>
</organism>
<dbReference type="Pfam" id="PF00072">
    <property type="entry name" value="Response_reg"/>
    <property type="match status" value="1"/>
</dbReference>
<dbReference type="CDD" id="cd00082">
    <property type="entry name" value="HisKA"/>
    <property type="match status" value="1"/>
</dbReference>
<keyword evidence="14" id="KW-1133">Transmembrane helix</keyword>
<feature type="domain" description="Response regulatory" evidence="17">
    <location>
        <begin position="1075"/>
        <end position="1190"/>
    </location>
</feature>
<feature type="region of interest" description="Disordered" evidence="13">
    <location>
        <begin position="1052"/>
        <end position="1071"/>
    </location>
</feature>
<accession>A0A3A9HAE2</accession>
<keyword evidence="14" id="KW-0812">Transmembrane</keyword>
<dbReference type="GO" id="GO:0003700">
    <property type="term" value="F:DNA-binding transcription factor activity"/>
    <property type="evidence" value="ECO:0007669"/>
    <property type="project" value="InterPro"/>
</dbReference>
<dbReference type="SMART" id="SM00388">
    <property type="entry name" value="HisKA"/>
    <property type="match status" value="1"/>
</dbReference>
<dbReference type="FunFam" id="1.10.10.60:FF:000284">
    <property type="entry name" value="Two-component system sensor histidine kinase/response regulator"/>
    <property type="match status" value="1"/>
</dbReference>
<dbReference type="Pfam" id="PF07494">
    <property type="entry name" value="Reg_prop"/>
    <property type="match status" value="1"/>
</dbReference>
<dbReference type="InterPro" id="IPR011110">
    <property type="entry name" value="Reg_prop"/>
</dbReference>
<dbReference type="SMART" id="SM00342">
    <property type="entry name" value="HTH_ARAC"/>
    <property type="match status" value="1"/>
</dbReference>
<dbReference type="InterPro" id="IPR005467">
    <property type="entry name" value="His_kinase_dom"/>
</dbReference>
<dbReference type="InterPro" id="IPR003594">
    <property type="entry name" value="HATPase_dom"/>
</dbReference>
<evidence type="ECO:0000256" key="6">
    <source>
        <dbReference type="ARBA" id="ARBA00022777"/>
    </source>
</evidence>
<keyword evidence="8" id="KW-0902">Two-component regulatory system</keyword>
<dbReference type="Proteomes" id="UP000283329">
    <property type="component" value="Unassembled WGS sequence"/>
</dbReference>
<dbReference type="PROSITE" id="PS50110">
    <property type="entry name" value="RESPONSE_REGULATORY"/>
    <property type="match status" value="1"/>
</dbReference>